<keyword evidence="3" id="KW-1185">Reference proteome</keyword>
<evidence type="ECO:0000256" key="1">
    <source>
        <dbReference type="SAM" id="MobiDB-lite"/>
    </source>
</evidence>
<evidence type="ECO:0000313" key="3">
    <source>
        <dbReference type="Proteomes" id="UP001202052"/>
    </source>
</evidence>
<reference evidence="2 3" key="1">
    <citation type="submission" date="2022-05" db="EMBL/GenBank/DDBJ databases">
        <title>Genome Resource of Streptomyces lavenduligriseus GA1-1, a Strain with Broad-Spectrum Antifungal Activity against Phytopathogenic Fungi.</title>
        <authorList>
            <person name="Qi D."/>
        </authorList>
    </citation>
    <scope>NUCLEOTIDE SEQUENCE [LARGE SCALE GENOMIC DNA]</scope>
    <source>
        <strain evidence="2 3">GA1-1</strain>
    </source>
</reference>
<dbReference type="EMBL" id="JAMCCK010000021">
    <property type="protein sequence ID" value="MCL3994769.1"/>
    <property type="molecule type" value="Genomic_DNA"/>
</dbReference>
<proteinExistence type="predicted"/>
<organism evidence="2 3">
    <name type="scientific">Streptomyces lavenduligriseus</name>
    <dbReference type="NCBI Taxonomy" id="67315"/>
    <lineage>
        <taxon>Bacteria</taxon>
        <taxon>Bacillati</taxon>
        <taxon>Actinomycetota</taxon>
        <taxon>Actinomycetes</taxon>
        <taxon>Kitasatosporales</taxon>
        <taxon>Streptomycetaceae</taxon>
        <taxon>Streptomyces</taxon>
    </lineage>
</organism>
<dbReference type="RefSeq" id="WP_249460155.1">
    <property type="nucleotide sequence ID" value="NZ_JAMCCK010000021.1"/>
</dbReference>
<gene>
    <name evidence="2" type="ORF">M4438_14785</name>
</gene>
<name>A0ABT0NTI2_9ACTN</name>
<protein>
    <submittedName>
        <fullName evidence="2">Uncharacterized protein</fullName>
    </submittedName>
</protein>
<dbReference type="Proteomes" id="UP001202052">
    <property type="component" value="Unassembled WGS sequence"/>
</dbReference>
<accession>A0ABT0NTI2</accession>
<comment type="caution">
    <text evidence="2">The sequence shown here is derived from an EMBL/GenBank/DDBJ whole genome shotgun (WGS) entry which is preliminary data.</text>
</comment>
<sequence>MDREFQLIEDEHSVPVVVIRDERDREQIEEAVAQLTDPFRPCGPEVLRSLQQHTASLPKREADAALGAGRPGDGRPAVQGACRT</sequence>
<feature type="region of interest" description="Disordered" evidence="1">
    <location>
        <begin position="53"/>
        <end position="84"/>
    </location>
</feature>
<evidence type="ECO:0000313" key="2">
    <source>
        <dbReference type="EMBL" id="MCL3994769.1"/>
    </source>
</evidence>